<organism evidence="1 2">
    <name type="scientific">Armillaria borealis</name>
    <dbReference type="NCBI Taxonomy" id="47425"/>
    <lineage>
        <taxon>Eukaryota</taxon>
        <taxon>Fungi</taxon>
        <taxon>Dikarya</taxon>
        <taxon>Basidiomycota</taxon>
        <taxon>Agaricomycotina</taxon>
        <taxon>Agaricomycetes</taxon>
        <taxon>Agaricomycetidae</taxon>
        <taxon>Agaricales</taxon>
        <taxon>Marasmiineae</taxon>
        <taxon>Physalacriaceae</taxon>
        <taxon>Armillaria</taxon>
    </lineage>
</organism>
<dbReference type="AlphaFoldDB" id="A0AA39JD69"/>
<gene>
    <name evidence="1" type="ORF">EV421DRAFT_1966328</name>
</gene>
<proteinExistence type="predicted"/>
<keyword evidence="2" id="KW-1185">Reference proteome</keyword>
<evidence type="ECO:0000313" key="1">
    <source>
        <dbReference type="EMBL" id="KAK0439179.1"/>
    </source>
</evidence>
<dbReference type="Proteomes" id="UP001175226">
    <property type="component" value="Unassembled WGS sequence"/>
</dbReference>
<comment type="caution">
    <text evidence="1">The sequence shown here is derived from an EMBL/GenBank/DDBJ whole genome shotgun (WGS) entry which is preliminary data.</text>
</comment>
<protein>
    <submittedName>
        <fullName evidence="1">Uncharacterized protein</fullName>
    </submittedName>
</protein>
<evidence type="ECO:0000313" key="2">
    <source>
        <dbReference type="Proteomes" id="UP001175226"/>
    </source>
</evidence>
<sequence length="230" mass="25662">MAISTSKLRSKRSFRVSFYRHVDSADSWGAPKVEGIAVRADMKLVRRGQDAKRGLVFHFARKFESQAGTNLDGDEGDFVEQVVAEIDDDDAEFPRREESSLRPNNSRIMSQGIETVAGLLIVAQSDRAHHSRLVVDYRSCGTSRVSVDGKHPAFSSTSLRLRVPVIFPFLFTCLRARPLSISSYAPHPQVRAPWLTPVYGFLTTKRRICPSPSSPSSGFHYSTKKVGISY</sequence>
<dbReference type="EMBL" id="JAUEPT010000039">
    <property type="protein sequence ID" value="KAK0439179.1"/>
    <property type="molecule type" value="Genomic_DNA"/>
</dbReference>
<accession>A0AA39JD69</accession>
<name>A0AA39JD69_9AGAR</name>
<reference evidence="1" key="1">
    <citation type="submission" date="2023-06" db="EMBL/GenBank/DDBJ databases">
        <authorList>
            <consortium name="Lawrence Berkeley National Laboratory"/>
            <person name="Ahrendt S."/>
            <person name="Sahu N."/>
            <person name="Indic B."/>
            <person name="Wong-Bajracharya J."/>
            <person name="Merenyi Z."/>
            <person name="Ke H.-M."/>
            <person name="Monk M."/>
            <person name="Kocsube S."/>
            <person name="Drula E."/>
            <person name="Lipzen A."/>
            <person name="Balint B."/>
            <person name="Henrissat B."/>
            <person name="Andreopoulos B."/>
            <person name="Martin F.M."/>
            <person name="Harder C.B."/>
            <person name="Rigling D."/>
            <person name="Ford K.L."/>
            <person name="Foster G.D."/>
            <person name="Pangilinan J."/>
            <person name="Papanicolaou A."/>
            <person name="Barry K."/>
            <person name="LaButti K."/>
            <person name="Viragh M."/>
            <person name="Koriabine M."/>
            <person name="Yan M."/>
            <person name="Riley R."/>
            <person name="Champramary S."/>
            <person name="Plett K.L."/>
            <person name="Tsai I.J."/>
            <person name="Slot J."/>
            <person name="Sipos G."/>
            <person name="Plett J."/>
            <person name="Nagy L.G."/>
            <person name="Grigoriev I.V."/>
        </authorList>
    </citation>
    <scope>NUCLEOTIDE SEQUENCE</scope>
    <source>
        <strain evidence="1">FPL87.14</strain>
    </source>
</reference>